<dbReference type="AlphaFoldDB" id="A0A2M6WCN6"/>
<dbReference type="Pfam" id="PF01095">
    <property type="entry name" value="Pectinesterase"/>
    <property type="match status" value="1"/>
</dbReference>
<gene>
    <name evidence="5" type="ORF">COU22_01505</name>
</gene>
<evidence type="ECO:0000313" key="6">
    <source>
        <dbReference type="Proteomes" id="UP000230543"/>
    </source>
</evidence>
<dbReference type="PANTHER" id="PTHR31321">
    <property type="entry name" value="ACYL-COA THIOESTER HYDROLASE YBHC-RELATED"/>
    <property type="match status" value="1"/>
</dbReference>
<dbReference type="GO" id="GO:0045490">
    <property type="term" value="P:pectin catabolic process"/>
    <property type="evidence" value="ECO:0007669"/>
    <property type="project" value="TreeGrafter"/>
</dbReference>
<protein>
    <recommendedName>
        <fullName evidence="4">Pectinesterase catalytic domain-containing protein</fullName>
    </recommendedName>
</protein>
<dbReference type="PANTHER" id="PTHR31321:SF57">
    <property type="entry name" value="PECTINESTERASE 53-RELATED"/>
    <property type="match status" value="1"/>
</dbReference>
<dbReference type="SUPFAM" id="SSF51126">
    <property type="entry name" value="Pectin lyase-like"/>
    <property type="match status" value="2"/>
</dbReference>
<evidence type="ECO:0000256" key="1">
    <source>
        <dbReference type="ARBA" id="ARBA00008891"/>
    </source>
</evidence>
<proteinExistence type="inferred from homology"/>
<keyword evidence="3" id="KW-0063">Aspartyl esterase</keyword>
<dbReference type="Proteomes" id="UP000230543">
    <property type="component" value="Unassembled WGS sequence"/>
</dbReference>
<reference evidence="6" key="1">
    <citation type="submission" date="2017-09" db="EMBL/GenBank/DDBJ databases">
        <title>Depth-based differentiation of microbial function through sediment-hosted aquifers and enrichment of novel symbionts in the deep terrestrial subsurface.</title>
        <authorList>
            <person name="Probst A.J."/>
            <person name="Ladd B."/>
            <person name="Jarett J.K."/>
            <person name="Geller-Mcgrath D.E."/>
            <person name="Sieber C.M.K."/>
            <person name="Emerson J.B."/>
            <person name="Anantharaman K."/>
            <person name="Thomas B.C."/>
            <person name="Malmstrom R."/>
            <person name="Stieglmeier M."/>
            <person name="Klingl A."/>
            <person name="Woyke T."/>
            <person name="Ryan C.M."/>
            <person name="Banfield J.F."/>
        </authorList>
    </citation>
    <scope>NUCLEOTIDE SEQUENCE [LARGE SCALE GENOMIC DNA]</scope>
</reference>
<feature type="non-terminal residue" evidence="5">
    <location>
        <position position="1"/>
    </location>
</feature>
<dbReference type="EMBL" id="PFBO01000044">
    <property type="protein sequence ID" value="PIT90559.1"/>
    <property type="molecule type" value="Genomic_DNA"/>
</dbReference>
<evidence type="ECO:0000259" key="4">
    <source>
        <dbReference type="Pfam" id="PF01095"/>
    </source>
</evidence>
<dbReference type="InterPro" id="IPR000070">
    <property type="entry name" value="Pectinesterase_cat"/>
</dbReference>
<dbReference type="GO" id="GO:0030599">
    <property type="term" value="F:pectinesterase activity"/>
    <property type="evidence" value="ECO:0007669"/>
    <property type="project" value="InterPro"/>
</dbReference>
<sequence>VSTSSVERFGTSALGTSSQPVVISGVTKVKVTAENGPINSGDFLTTSATRGHAMLATKIGAGVLGMALEGFSEGEGLIDVLIDLGTYYQPVAQVITVGLSGSDFETITEALDSIEDNATTSPYIIKVAPGIYEENIVMKDFVDIVGSGRQLVTLTSDQSPVVSVSSKSRLEGLTVQSTNIDEEPVLISLSSQSTSTEVILKDLALEAESLEPAVGVSVTGLLGKVRLTDLSFGSNFSQGISNLASSTISVMHSDLSSINGTALVAQNGIIKSYYNNYDGVLGDIYISQLARVESQDDLYQRVSNFGVFLDVSNRGKIDHEYIDYGWLTSQSEEADLAISVSAGQGYIGGVVVSTAEVSGLAIQASTTNYVFITDRGQFLVSQSSELASTTNGILIGQVETDGQSIIEIINERTNEIVVAKEGGQYRTISGALESITTNSEANRWIISVQPGVYNETVELKPYVDIIGSGDQTVIMGINRTVMTAGFTALSGTSTLDLAEIGSAKVKNLKLSLTGDSQGLPIVRASSSHLIFEDLTLEWSGDNEVLGTGILVDAASRLEASRLKLSGSAYGIVKQVEIGQIEENNEEEENQLEVATSSLATVLSPIVKVG</sequence>
<comment type="similarity">
    <text evidence="1">Belongs to the pectinesterase family.</text>
</comment>
<evidence type="ECO:0000256" key="2">
    <source>
        <dbReference type="ARBA" id="ARBA00022801"/>
    </source>
</evidence>
<keyword evidence="2" id="KW-0378">Hydrolase</keyword>
<dbReference type="InterPro" id="IPR012334">
    <property type="entry name" value="Pectin_lyas_fold"/>
</dbReference>
<evidence type="ECO:0000313" key="5">
    <source>
        <dbReference type="EMBL" id="PIT90559.1"/>
    </source>
</evidence>
<feature type="domain" description="Pectinesterase catalytic" evidence="4">
    <location>
        <begin position="416"/>
        <end position="491"/>
    </location>
</feature>
<name>A0A2M6WCN6_9BACT</name>
<evidence type="ECO:0000256" key="3">
    <source>
        <dbReference type="ARBA" id="ARBA00023085"/>
    </source>
</evidence>
<feature type="non-terminal residue" evidence="5">
    <location>
        <position position="609"/>
    </location>
</feature>
<dbReference type="InterPro" id="IPR011050">
    <property type="entry name" value="Pectin_lyase_fold/virulence"/>
</dbReference>
<organism evidence="5 6">
    <name type="scientific">Candidatus Komeilibacteria bacterium CG10_big_fil_rev_8_21_14_0_10_41_13</name>
    <dbReference type="NCBI Taxonomy" id="1974476"/>
    <lineage>
        <taxon>Bacteria</taxon>
        <taxon>Candidatus Komeiliibacteriota</taxon>
    </lineage>
</organism>
<accession>A0A2M6WCN6</accession>
<dbReference type="GO" id="GO:0042545">
    <property type="term" value="P:cell wall modification"/>
    <property type="evidence" value="ECO:0007669"/>
    <property type="project" value="InterPro"/>
</dbReference>
<dbReference type="Gene3D" id="2.160.20.10">
    <property type="entry name" value="Single-stranded right-handed beta-helix, Pectin lyase-like"/>
    <property type="match status" value="2"/>
</dbReference>
<comment type="caution">
    <text evidence="5">The sequence shown here is derived from an EMBL/GenBank/DDBJ whole genome shotgun (WGS) entry which is preliminary data.</text>
</comment>